<dbReference type="PANTHER" id="PTHR15955:SF8">
    <property type="entry name" value="RWD DOMAIN-CONTAINING PROTEIN 2B-RELATED"/>
    <property type="match status" value="1"/>
</dbReference>
<keyword evidence="3" id="KW-1185">Reference proteome</keyword>
<reference evidence="2 3" key="1">
    <citation type="submission" date="2015-12" db="EMBL/GenBank/DDBJ databases">
        <title>The genome of Folsomia candida.</title>
        <authorList>
            <person name="Faddeeva A."/>
            <person name="Derks M.F."/>
            <person name="Anvar Y."/>
            <person name="Smit S."/>
            <person name="Van Straalen N."/>
            <person name="Roelofs D."/>
        </authorList>
    </citation>
    <scope>NUCLEOTIDE SEQUENCE [LARGE SCALE GENOMIC DNA]</scope>
    <source>
        <strain evidence="2 3">VU population</strain>
        <tissue evidence="2">Whole body</tissue>
    </source>
</reference>
<dbReference type="CDD" id="cd24163">
    <property type="entry name" value="RWDD2_C"/>
    <property type="match status" value="1"/>
</dbReference>
<feature type="domain" description="Small nuclear ribonucleoprotein Prp3 C-terminal" evidence="1">
    <location>
        <begin position="165"/>
        <end position="230"/>
    </location>
</feature>
<dbReference type="AlphaFoldDB" id="A0A226ECD9"/>
<evidence type="ECO:0000259" key="1">
    <source>
        <dbReference type="Pfam" id="PF06544"/>
    </source>
</evidence>
<gene>
    <name evidence="2" type="ORF">Fcan01_09567</name>
</gene>
<proteinExistence type="predicted"/>
<dbReference type="InterPro" id="IPR059181">
    <property type="entry name" value="RWDD2A-B_C"/>
</dbReference>
<dbReference type="Proteomes" id="UP000198287">
    <property type="component" value="Unassembled WGS sequence"/>
</dbReference>
<dbReference type="InterPro" id="IPR010541">
    <property type="entry name" value="Prp3_C"/>
</dbReference>
<dbReference type="PIRSF" id="PIRSF038021">
    <property type="entry name" value="UCP038021_RWDD2"/>
    <property type="match status" value="1"/>
</dbReference>
<dbReference type="Pfam" id="PF06544">
    <property type="entry name" value="Prp3_C"/>
    <property type="match status" value="1"/>
</dbReference>
<sequence length="275" mass="31401">MCDHDWLSELQLLTSMYDPSQYHFDDVEVALKLENGVPIFGSVSLVLKPNDFLQLSLRLPDERKEKLSASCQLTNKGLLLGPASMVNTQQQSDKIQSRLNNDLSMWLKKPGESSDEDDKSVLGVVNWVNDKWEEIMAEEIGNLNLNDDQNTQGAKANDNKMCRLWIHSHHIYNEKKRKFILDTATKLDLRGFSLPGKPGFICVEGAVENCDDFWTQVRQLTWQKITLIEKQVLEEDDNKGAFSTFEELRLDMTGFFNFLTEKNVSSVIKGYLGFG</sequence>
<evidence type="ECO:0000313" key="3">
    <source>
        <dbReference type="Proteomes" id="UP000198287"/>
    </source>
</evidence>
<comment type="caution">
    <text evidence="2">The sequence shown here is derived from an EMBL/GenBank/DDBJ whole genome shotgun (WGS) entry which is preliminary data.</text>
</comment>
<accession>A0A226ECD9</accession>
<evidence type="ECO:0000313" key="2">
    <source>
        <dbReference type="EMBL" id="OXA55292.1"/>
    </source>
</evidence>
<dbReference type="STRING" id="158441.A0A226ECD9"/>
<dbReference type="OrthoDB" id="432412at2759"/>
<dbReference type="EMBL" id="LNIX01000004">
    <property type="protein sequence ID" value="OXA55292.1"/>
    <property type="molecule type" value="Genomic_DNA"/>
</dbReference>
<dbReference type="OMA" id="VENCIPI"/>
<dbReference type="PANTHER" id="PTHR15955">
    <property type="entry name" value="RWD DOMAIN CONTAINING PROTEIN 2"/>
    <property type="match status" value="1"/>
</dbReference>
<name>A0A226ECD9_FOLCA</name>
<protein>
    <submittedName>
        <fullName evidence="2">RWD domain-containing protein 2B</fullName>
    </submittedName>
</protein>
<organism evidence="2 3">
    <name type="scientific">Folsomia candida</name>
    <name type="common">Springtail</name>
    <dbReference type="NCBI Taxonomy" id="158441"/>
    <lineage>
        <taxon>Eukaryota</taxon>
        <taxon>Metazoa</taxon>
        <taxon>Ecdysozoa</taxon>
        <taxon>Arthropoda</taxon>
        <taxon>Hexapoda</taxon>
        <taxon>Collembola</taxon>
        <taxon>Entomobryomorpha</taxon>
        <taxon>Isotomoidea</taxon>
        <taxon>Isotomidae</taxon>
        <taxon>Proisotominae</taxon>
        <taxon>Folsomia</taxon>
    </lineage>
</organism>
<dbReference type="InterPro" id="IPR017359">
    <property type="entry name" value="Phi-like"/>
</dbReference>